<reference evidence="2" key="2">
    <citation type="journal article" date="2019" name="IMA Fungus">
        <title>Genome sequencing and comparison of five Tilletia species to identify candidate genes for the detection of regulated species infecting wheat.</title>
        <authorList>
            <person name="Nguyen H.D.T."/>
            <person name="Sultana T."/>
            <person name="Kesanakurti P."/>
            <person name="Hambleton S."/>
        </authorList>
    </citation>
    <scope>NUCLEOTIDE SEQUENCE</scope>
    <source>
        <strain evidence="2">DAOMC 236416</strain>
    </source>
</reference>
<feature type="compositionally biased region" description="Polar residues" evidence="1">
    <location>
        <begin position="256"/>
        <end position="266"/>
    </location>
</feature>
<evidence type="ECO:0000313" key="3">
    <source>
        <dbReference type="Proteomes" id="UP000077521"/>
    </source>
</evidence>
<dbReference type="EMBL" id="LWDF02001892">
    <property type="protein sequence ID" value="KAE8237189.1"/>
    <property type="molecule type" value="Genomic_DNA"/>
</dbReference>
<gene>
    <name evidence="2" type="ORF">A4X13_0g8878</name>
</gene>
<feature type="compositionally biased region" description="Polar residues" evidence="1">
    <location>
        <begin position="90"/>
        <end position="107"/>
    </location>
</feature>
<dbReference type="Proteomes" id="UP000077521">
    <property type="component" value="Unassembled WGS sequence"/>
</dbReference>
<evidence type="ECO:0000313" key="2">
    <source>
        <dbReference type="EMBL" id="KAE8237189.1"/>
    </source>
</evidence>
<accession>A0A177SZ80</accession>
<sequence>MVSATAAFLRAFDDLHSLTIRMSQELADTQNRLREAVETAATHVCAPPPPPRPYGMLLDDLRVHAAAETALDSIPTPSSEAPRSTVDAHTPSSSPAMNRSDSPSPTAFPSHRSDPPPSSASDSFALTPGAPILHFPPHSPSSSEARAFSPSSATSVLTSVLESAPSSTFASPSVSGTTPRPDGTSVLTSELVAPAQVSLNDTLVTPSMPTPSLPSASAASPAAPRPTSTDVLAAQSAVASPPDAHARNAPPFTTVARPSTASSATMDSRKPLLLSKSVRTASVAVHRVGAALKVASREIRRVYHTRLVDRTMSELRTVLDQLRAPPFPDPATSCADGIPTAVSKRASSTTSNLLQVSAAPPMRLVVKPLTQSSTSIRPLHQAFSPSPPFSSSLHAPLPFNPSVANLVHHLIGCIASFFPSVPCFQPVPLSPNGFCSGLPPFPPSTTFRHHTPPRT</sequence>
<dbReference type="AlphaFoldDB" id="A0A177SZ80"/>
<reference evidence="2" key="1">
    <citation type="submission" date="2016-04" db="EMBL/GenBank/DDBJ databases">
        <authorList>
            <person name="Nguyen H.D."/>
            <person name="Samba Siva P."/>
            <person name="Cullis J."/>
            <person name="Levesque C.A."/>
            <person name="Hambleton S."/>
        </authorList>
    </citation>
    <scope>NUCLEOTIDE SEQUENCE</scope>
    <source>
        <strain evidence="2">DAOMC 236416</strain>
    </source>
</reference>
<feature type="region of interest" description="Disordered" evidence="1">
    <location>
        <begin position="71"/>
        <end position="147"/>
    </location>
</feature>
<feature type="region of interest" description="Disordered" evidence="1">
    <location>
        <begin position="202"/>
        <end position="268"/>
    </location>
</feature>
<feature type="compositionally biased region" description="Low complexity" evidence="1">
    <location>
        <begin position="213"/>
        <end position="229"/>
    </location>
</feature>
<name>A0A177SZ80_9BASI</name>
<feature type="compositionally biased region" description="Polar residues" evidence="1">
    <location>
        <begin position="164"/>
        <end position="178"/>
    </location>
</feature>
<comment type="caution">
    <text evidence="2">The sequence shown here is derived from an EMBL/GenBank/DDBJ whole genome shotgun (WGS) entry which is preliminary data.</text>
</comment>
<proteinExistence type="predicted"/>
<feature type="region of interest" description="Disordered" evidence="1">
    <location>
        <begin position="164"/>
        <end position="185"/>
    </location>
</feature>
<protein>
    <submittedName>
        <fullName evidence="2">Uncharacterized protein</fullName>
    </submittedName>
</protein>
<keyword evidence="3" id="KW-1185">Reference proteome</keyword>
<evidence type="ECO:0000256" key="1">
    <source>
        <dbReference type="SAM" id="MobiDB-lite"/>
    </source>
</evidence>
<organism evidence="2 3">
    <name type="scientific">Tilletia indica</name>
    <dbReference type="NCBI Taxonomy" id="43049"/>
    <lineage>
        <taxon>Eukaryota</taxon>
        <taxon>Fungi</taxon>
        <taxon>Dikarya</taxon>
        <taxon>Basidiomycota</taxon>
        <taxon>Ustilaginomycotina</taxon>
        <taxon>Exobasidiomycetes</taxon>
        <taxon>Tilletiales</taxon>
        <taxon>Tilletiaceae</taxon>
        <taxon>Tilletia</taxon>
    </lineage>
</organism>